<protein>
    <submittedName>
        <fullName evidence="1">Uncharacterized protein</fullName>
    </submittedName>
</protein>
<gene>
    <name evidence="1" type="ORF">X975_14586</name>
</gene>
<dbReference type="Proteomes" id="UP000054359">
    <property type="component" value="Unassembled WGS sequence"/>
</dbReference>
<dbReference type="AlphaFoldDB" id="A0A087TX24"/>
<accession>A0A087TX24</accession>
<dbReference type="EMBL" id="KK117148">
    <property type="protein sequence ID" value="KFM69663.1"/>
    <property type="molecule type" value="Genomic_DNA"/>
</dbReference>
<sequence length="208" mass="23936">MKASSKTFEHTFCWQEKVEKINEESDQNPDEGHKSQKDAVNVCLFSYTDADILSCKFKSERCKTYPSSQLSPLEKKIIKLRPKTRLGFSNITWQKPIFSHVREIVRNKSSSQNVALPIGQSMVIMAALFFEDNLLSEEIELCFLQVDDHGMLTVIPDFNKSKPFTFINSRSGLEFDDLRIRTMMSFSLLRTVYRLSQGDCSFGQSPLR</sequence>
<reference evidence="1 2" key="1">
    <citation type="submission" date="2013-11" db="EMBL/GenBank/DDBJ databases">
        <title>Genome sequencing of Stegodyphus mimosarum.</title>
        <authorList>
            <person name="Bechsgaard J."/>
        </authorList>
    </citation>
    <scope>NUCLEOTIDE SEQUENCE [LARGE SCALE GENOMIC DNA]</scope>
</reference>
<feature type="non-terminal residue" evidence="1">
    <location>
        <position position="208"/>
    </location>
</feature>
<dbReference type="OrthoDB" id="10263520at2759"/>
<proteinExistence type="predicted"/>
<organism evidence="1 2">
    <name type="scientific">Stegodyphus mimosarum</name>
    <name type="common">African social velvet spider</name>
    <dbReference type="NCBI Taxonomy" id="407821"/>
    <lineage>
        <taxon>Eukaryota</taxon>
        <taxon>Metazoa</taxon>
        <taxon>Ecdysozoa</taxon>
        <taxon>Arthropoda</taxon>
        <taxon>Chelicerata</taxon>
        <taxon>Arachnida</taxon>
        <taxon>Araneae</taxon>
        <taxon>Araneomorphae</taxon>
        <taxon>Entelegynae</taxon>
        <taxon>Eresoidea</taxon>
        <taxon>Eresidae</taxon>
        <taxon>Stegodyphus</taxon>
    </lineage>
</organism>
<evidence type="ECO:0000313" key="2">
    <source>
        <dbReference type="Proteomes" id="UP000054359"/>
    </source>
</evidence>
<evidence type="ECO:0000313" key="1">
    <source>
        <dbReference type="EMBL" id="KFM69663.1"/>
    </source>
</evidence>
<keyword evidence="2" id="KW-1185">Reference proteome</keyword>
<name>A0A087TX24_STEMI</name>